<dbReference type="AlphaFoldDB" id="A0A133P160"/>
<dbReference type="RefSeq" id="WP_187151684.1">
    <property type="nucleotide sequence ID" value="NZ_KQ956682.1"/>
</dbReference>
<organism evidence="1 2">
    <name type="scientific">Fusobacterium nucleatum</name>
    <dbReference type="NCBI Taxonomy" id="851"/>
    <lineage>
        <taxon>Bacteria</taxon>
        <taxon>Fusobacteriati</taxon>
        <taxon>Fusobacteriota</taxon>
        <taxon>Fusobacteriia</taxon>
        <taxon>Fusobacteriales</taxon>
        <taxon>Fusobacteriaceae</taxon>
        <taxon>Fusobacterium</taxon>
    </lineage>
</organism>
<keyword evidence="2" id="KW-1185">Reference proteome</keyword>
<name>A0A133P160_FUSNU</name>
<dbReference type="Proteomes" id="UP000070401">
    <property type="component" value="Unassembled WGS sequence"/>
</dbReference>
<sequence>MYNAKEVAKLCECSISKAYNIIRGLNQKMIKNGIPKESIIAGKISKKFFHETMKI</sequence>
<accession>A0A133P160</accession>
<protein>
    <submittedName>
        <fullName evidence="1">Uncharacterized protein</fullName>
    </submittedName>
</protein>
<gene>
    <name evidence="1" type="ORF">HMPREF3221_00945</name>
</gene>
<proteinExistence type="predicted"/>
<reference evidence="2" key="1">
    <citation type="submission" date="2016-01" db="EMBL/GenBank/DDBJ databases">
        <authorList>
            <person name="Mitreva M."/>
            <person name="Pepin K.H."/>
            <person name="Mihindukulasuriya K.A."/>
            <person name="Fulton R."/>
            <person name="Fronick C."/>
            <person name="O'Laughlin M."/>
            <person name="Miner T."/>
            <person name="Herter B."/>
            <person name="Rosa B.A."/>
            <person name="Cordes M."/>
            <person name="Tomlinson C."/>
            <person name="Wollam A."/>
            <person name="Palsikar V.B."/>
            <person name="Mardis E.R."/>
            <person name="Wilson R.K."/>
        </authorList>
    </citation>
    <scope>NUCLEOTIDE SEQUENCE [LARGE SCALE GENOMIC DNA]</scope>
    <source>
        <strain evidence="2">MJR7757B</strain>
    </source>
</reference>
<evidence type="ECO:0000313" key="1">
    <source>
        <dbReference type="EMBL" id="KXA22288.1"/>
    </source>
</evidence>
<comment type="caution">
    <text evidence="1">The sequence shown here is derived from an EMBL/GenBank/DDBJ whole genome shotgun (WGS) entry which is preliminary data.</text>
</comment>
<dbReference type="PATRIC" id="fig|851.8.peg.948"/>
<evidence type="ECO:0000313" key="2">
    <source>
        <dbReference type="Proteomes" id="UP000070401"/>
    </source>
</evidence>
<dbReference type="EMBL" id="LRPY01000093">
    <property type="protein sequence ID" value="KXA22288.1"/>
    <property type="molecule type" value="Genomic_DNA"/>
</dbReference>